<dbReference type="HOGENOM" id="CLU_842245_0_0_1"/>
<sequence length="394" mass="39376">MAAFLTAEDEKLALAHTAEPAINAVTDAESLDNLTTDNRRCRRSAACRTVHCIGASLFVLFWFLLAFRATSMVIGLRSHAMPCHDGPAAHSDVDVYPVLVHPVPGGPHRSHHHAIEEAVAVAGAAAVADIVTPISSDAIPAPPVAADSNSNNEAPAPASASAFSRLLDAVSAESLHDLLHAYLPDTYKHGVYPSEKSALAALHRANAPLATSIVQLARRDTNATVSSAPAATSSAADLTSSPPAAASSSPATLVSATPTSAVPTSSAAPATSSKATEKSTQAAATTAAPTTAKETPTTVKTTTKGEKTTATTEATSSSKKVTLTYTSTINGTPTVITATSVVGVAATGADSTETGTATAAASGSLQTGSGASGLVGNMRMAGVAGLLAGAALLV</sequence>
<dbReference type="STRING" id="655863.F0XEM7"/>
<reference evidence="3 4" key="1">
    <citation type="journal article" date="2011" name="Proc. Natl. Acad. Sci. U.S.A.">
        <title>Genome and transcriptome analyses of the mountain pine beetle-fungal symbiont Grosmannia clavigera, a lodgepole pine pathogen.</title>
        <authorList>
            <person name="DiGuistini S."/>
            <person name="Wang Y."/>
            <person name="Liao N.Y."/>
            <person name="Taylor G."/>
            <person name="Tanguay P."/>
            <person name="Feau N."/>
            <person name="Henrissat B."/>
            <person name="Chan S.K."/>
            <person name="Hesse-Orce U."/>
            <person name="Alamouti S.M."/>
            <person name="Tsui C.K.M."/>
            <person name="Docking R.T."/>
            <person name="Levasseur A."/>
            <person name="Haridas S."/>
            <person name="Robertson G."/>
            <person name="Birol I."/>
            <person name="Holt R.A."/>
            <person name="Marra M.A."/>
            <person name="Hamelin R.C."/>
            <person name="Hirst M."/>
            <person name="Jones S.J.M."/>
            <person name="Bohlmann J."/>
            <person name="Breuil C."/>
        </authorList>
    </citation>
    <scope>NUCLEOTIDE SEQUENCE [LARGE SCALE GENOMIC DNA]</scope>
    <source>
        <strain evidence="4">kw1407 / UAMH 11150</strain>
    </source>
</reference>
<dbReference type="GeneID" id="25974535"/>
<dbReference type="Proteomes" id="UP000007796">
    <property type="component" value="Unassembled WGS sequence"/>
</dbReference>
<gene>
    <name evidence="3" type="ORF">CMQ_1635</name>
</gene>
<evidence type="ECO:0000256" key="1">
    <source>
        <dbReference type="SAM" id="MobiDB-lite"/>
    </source>
</evidence>
<dbReference type="InParanoid" id="F0XEM7"/>
<proteinExistence type="predicted"/>
<keyword evidence="4" id="KW-1185">Reference proteome</keyword>
<protein>
    <submittedName>
        <fullName evidence="3">Uncharacterized protein</fullName>
    </submittedName>
</protein>
<keyword evidence="2" id="KW-0472">Membrane</keyword>
<dbReference type="AlphaFoldDB" id="F0XEM7"/>
<keyword evidence="2" id="KW-0812">Transmembrane</keyword>
<feature type="region of interest" description="Disordered" evidence="1">
    <location>
        <begin position="224"/>
        <end position="311"/>
    </location>
</feature>
<dbReference type="RefSeq" id="XP_014174189.1">
    <property type="nucleotide sequence ID" value="XM_014318714.1"/>
</dbReference>
<feature type="transmembrane region" description="Helical" evidence="2">
    <location>
        <begin position="49"/>
        <end position="67"/>
    </location>
</feature>
<keyword evidence="2" id="KW-1133">Transmembrane helix</keyword>
<evidence type="ECO:0000313" key="4">
    <source>
        <dbReference type="Proteomes" id="UP000007796"/>
    </source>
</evidence>
<dbReference type="eggNOG" id="ENOG502SURR">
    <property type="taxonomic scope" value="Eukaryota"/>
</dbReference>
<accession>F0XEM7</accession>
<dbReference type="OrthoDB" id="5427732at2759"/>
<evidence type="ECO:0000313" key="3">
    <source>
        <dbReference type="EMBL" id="EFX04707.1"/>
    </source>
</evidence>
<organism evidence="4">
    <name type="scientific">Grosmannia clavigera (strain kw1407 / UAMH 11150)</name>
    <name type="common">Blue stain fungus</name>
    <name type="synonym">Graphiocladiella clavigera</name>
    <dbReference type="NCBI Taxonomy" id="655863"/>
    <lineage>
        <taxon>Eukaryota</taxon>
        <taxon>Fungi</taxon>
        <taxon>Dikarya</taxon>
        <taxon>Ascomycota</taxon>
        <taxon>Pezizomycotina</taxon>
        <taxon>Sordariomycetes</taxon>
        <taxon>Sordariomycetidae</taxon>
        <taxon>Ophiostomatales</taxon>
        <taxon>Ophiostomataceae</taxon>
        <taxon>Leptographium</taxon>
    </lineage>
</organism>
<evidence type="ECO:0000256" key="2">
    <source>
        <dbReference type="SAM" id="Phobius"/>
    </source>
</evidence>
<name>F0XEM7_GROCL</name>
<dbReference type="EMBL" id="GL629765">
    <property type="protein sequence ID" value="EFX04707.1"/>
    <property type="molecule type" value="Genomic_DNA"/>
</dbReference>